<name>N0B0U6_9HYPH</name>
<dbReference type="OrthoDB" id="163768at2"/>
<organism evidence="2 3">
    <name type="scientific">Hyphomicrobium denitrificans 1NES1</name>
    <dbReference type="NCBI Taxonomy" id="670307"/>
    <lineage>
        <taxon>Bacteria</taxon>
        <taxon>Pseudomonadati</taxon>
        <taxon>Pseudomonadota</taxon>
        <taxon>Alphaproteobacteria</taxon>
        <taxon>Hyphomicrobiales</taxon>
        <taxon>Hyphomicrobiaceae</taxon>
        <taxon>Hyphomicrobium</taxon>
    </lineage>
</organism>
<keyword evidence="3" id="KW-1185">Reference proteome</keyword>
<dbReference type="CDD" id="cd11614">
    <property type="entry name" value="SAF_CpaB_FlgA_like"/>
    <property type="match status" value="1"/>
</dbReference>
<dbReference type="Proteomes" id="UP000005952">
    <property type="component" value="Chromosome"/>
</dbReference>
<dbReference type="Pfam" id="PF16976">
    <property type="entry name" value="RcpC"/>
    <property type="match status" value="1"/>
</dbReference>
<evidence type="ECO:0000259" key="1">
    <source>
        <dbReference type="SMART" id="SM00858"/>
    </source>
</evidence>
<dbReference type="InterPro" id="IPR031571">
    <property type="entry name" value="RcpC_dom"/>
</dbReference>
<protein>
    <submittedName>
        <fullName evidence="2">Flp pilus assembly protein CpaB</fullName>
    </submittedName>
</protein>
<evidence type="ECO:0000313" key="2">
    <source>
        <dbReference type="EMBL" id="AGK56508.1"/>
    </source>
</evidence>
<dbReference type="AlphaFoldDB" id="N0B0U6"/>
<dbReference type="NCBIfam" id="TIGR03177">
    <property type="entry name" value="pilus_cpaB"/>
    <property type="match status" value="1"/>
</dbReference>
<dbReference type="HOGENOM" id="CLU_057068_1_1_5"/>
<dbReference type="RefSeq" id="WP_015596546.1">
    <property type="nucleotide sequence ID" value="NC_021172.1"/>
</dbReference>
<dbReference type="EMBL" id="CP005587">
    <property type="protein sequence ID" value="AGK56508.1"/>
    <property type="molecule type" value="Genomic_DNA"/>
</dbReference>
<evidence type="ECO:0000313" key="3">
    <source>
        <dbReference type="Proteomes" id="UP000005952"/>
    </source>
</evidence>
<dbReference type="SMART" id="SM00858">
    <property type="entry name" value="SAF"/>
    <property type="match status" value="1"/>
</dbReference>
<dbReference type="eggNOG" id="COG3745">
    <property type="taxonomic scope" value="Bacteria"/>
</dbReference>
<dbReference type="STRING" id="670307.HYPDE_24113"/>
<reference evidence="2 3" key="1">
    <citation type="journal article" date="2013" name="Genome Announc.">
        <title>Genome sequences for three denitrifying bacterial strains isolated from a uranium- and nitrate-contaminated subsurface environment.</title>
        <authorList>
            <person name="Venkatramanan R."/>
            <person name="Prakash O."/>
            <person name="Woyke T."/>
            <person name="Chain P."/>
            <person name="Goodwin L.A."/>
            <person name="Watson D."/>
            <person name="Brooks S."/>
            <person name="Kostka J.E."/>
            <person name="Green S.J."/>
        </authorList>
    </citation>
    <scope>NUCLEOTIDE SEQUENCE [LARGE SCALE GENOMIC DNA]</scope>
    <source>
        <strain evidence="2 3">1NES1</strain>
    </source>
</reference>
<feature type="domain" description="SAF" evidence="1">
    <location>
        <begin position="42"/>
        <end position="111"/>
    </location>
</feature>
<sequence>MKRAQLVGFSVAFTAAGLAYYIASAFMTPPAPIMVEKQVDSTDVLVAGSDISVGQIVSEGNFRWVSWPKKAITPDYITKGSGGPARMHEFAGSVARSALLAGEPITTQKLIKPGQGGVLAAILPQGMRAISTKIKAETAAGSLILPNDHVDVILIRHLRGRSGQDENVADTLFRNVRVMAIGQQIETKGGKKSADVSASTATLELTPKQAEMMALANSMGEITLSLRSVADLSSDPERAGGLDLNKPQNNSVRVVRYGAKSRVYGVN</sequence>
<dbReference type="InterPro" id="IPR017592">
    <property type="entry name" value="Pilus_assmbl_Flp-typ_CpaB"/>
</dbReference>
<accession>N0B0U6</accession>
<dbReference type="KEGG" id="hdt:HYPDE_24113"/>
<dbReference type="InterPro" id="IPR013974">
    <property type="entry name" value="SAF"/>
</dbReference>
<gene>
    <name evidence="2" type="ORF">HYPDE_24113</name>
</gene>
<proteinExistence type="predicted"/>
<dbReference type="Pfam" id="PF08666">
    <property type="entry name" value="SAF"/>
    <property type="match status" value="1"/>
</dbReference>